<sequence length="403" mass="43281">MRASTSQLRNLIGSVASATSSSQSAAASSSRLAAPSLRSLHSSPALDPKDAAADAHQPPPSSAAATESVLSGTQYANLEAQASSDAQVFLPLTHLHPTTRPPTRSLIPLSSHVFAQQPRKDILHSAVVYYLDSLRSGTASTKTRSEVNYSGRKIRQQKGSGMARLGTRGSPMLRGGGVAFGPKPRDFATDLPRRVRELALRSALSARWLEGKLHIVPSLFWDPPPGTTGPLSRALASRGWKENTLFLSAPRHPESPIKEGIRQRQGRPSAMDPVYTTEQREEHGKALANFSAALANLPRTQLVRLDLLTQEAQAAAKRGSDETKKPGELHAYEVVAKQNVVMDLGALEWLEEKLGGAGTHEDMALLGEMEGMSMEEAEIDEARAQAMEEVERAEGEVAAKSAP</sequence>
<dbReference type="PANTHER" id="PTHR10746:SF6">
    <property type="entry name" value="LARGE RIBOSOMAL SUBUNIT PROTEIN UL4M"/>
    <property type="match status" value="1"/>
</dbReference>
<organism evidence="6 7">
    <name type="scientific">Jaminaea rosea</name>
    <dbReference type="NCBI Taxonomy" id="1569628"/>
    <lineage>
        <taxon>Eukaryota</taxon>
        <taxon>Fungi</taxon>
        <taxon>Dikarya</taxon>
        <taxon>Basidiomycota</taxon>
        <taxon>Ustilaginomycotina</taxon>
        <taxon>Exobasidiomycetes</taxon>
        <taxon>Microstromatales</taxon>
        <taxon>Microstromatales incertae sedis</taxon>
        <taxon>Jaminaea</taxon>
    </lineage>
</organism>
<name>A0A316UV11_9BASI</name>
<evidence type="ECO:0000256" key="5">
    <source>
        <dbReference type="SAM" id="MobiDB-lite"/>
    </source>
</evidence>
<dbReference type="GeneID" id="37029157"/>
<keyword evidence="3" id="KW-0687">Ribonucleoprotein</keyword>
<dbReference type="RefSeq" id="XP_025363752.1">
    <property type="nucleotide sequence ID" value="XM_025507334.1"/>
</dbReference>
<dbReference type="Proteomes" id="UP000245884">
    <property type="component" value="Unassembled WGS sequence"/>
</dbReference>
<dbReference type="GO" id="GO:1990904">
    <property type="term" value="C:ribonucleoprotein complex"/>
    <property type="evidence" value="ECO:0007669"/>
    <property type="project" value="UniProtKB-KW"/>
</dbReference>
<dbReference type="InterPro" id="IPR013005">
    <property type="entry name" value="Ribosomal_uL4-like"/>
</dbReference>
<dbReference type="GO" id="GO:0006412">
    <property type="term" value="P:translation"/>
    <property type="evidence" value="ECO:0007669"/>
    <property type="project" value="InterPro"/>
</dbReference>
<dbReference type="EMBL" id="KZ819664">
    <property type="protein sequence ID" value="PWN29140.1"/>
    <property type="molecule type" value="Genomic_DNA"/>
</dbReference>
<feature type="compositionally biased region" description="Basic and acidic residues" evidence="5">
    <location>
        <begin position="251"/>
        <end position="262"/>
    </location>
</feature>
<accession>A0A316UV11</accession>
<feature type="compositionally biased region" description="Low complexity" evidence="5">
    <location>
        <begin position="15"/>
        <end position="46"/>
    </location>
</feature>
<gene>
    <name evidence="6" type="ORF">BDZ90DRAFT_238225</name>
</gene>
<reference evidence="6 7" key="1">
    <citation type="journal article" date="2018" name="Mol. Biol. Evol.">
        <title>Broad Genomic Sampling Reveals a Smut Pathogenic Ancestry of the Fungal Clade Ustilaginomycotina.</title>
        <authorList>
            <person name="Kijpornyongpan T."/>
            <person name="Mondo S.J."/>
            <person name="Barry K."/>
            <person name="Sandor L."/>
            <person name="Lee J."/>
            <person name="Lipzen A."/>
            <person name="Pangilinan J."/>
            <person name="LaButti K."/>
            <person name="Hainaut M."/>
            <person name="Henrissat B."/>
            <person name="Grigoriev I.V."/>
            <person name="Spatafora J.W."/>
            <person name="Aime M.C."/>
        </authorList>
    </citation>
    <scope>NUCLEOTIDE SEQUENCE [LARGE SCALE GENOMIC DNA]</scope>
    <source>
        <strain evidence="6 7">MCA 5214</strain>
    </source>
</reference>
<dbReference type="STRING" id="1569628.A0A316UV11"/>
<dbReference type="Gene3D" id="3.40.1370.10">
    <property type="match status" value="1"/>
</dbReference>
<protein>
    <recommendedName>
        <fullName evidence="4">Large ribosomal subunit protein uL4m</fullName>
    </recommendedName>
</protein>
<dbReference type="GO" id="GO:0005840">
    <property type="term" value="C:ribosome"/>
    <property type="evidence" value="ECO:0007669"/>
    <property type="project" value="UniProtKB-KW"/>
</dbReference>
<evidence type="ECO:0000256" key="3">
    <source>
        <dbReference type="ARBA" id="ARBA00023274"/>
    </source>
</evidence>
<feature type="region of interest" description="Disordered" evidence="5">
    <location>
        <begin position="15"/>
        <end position="68"/>
    </location>
</feature>
<dbReference type="GO" id="GO:0003735">
    <property type="term" value="F:structural constituent of ribosome"/>
    <property type="evidence" value="ECO:0007669"/>
    <property type="project" value="InterPro"/>
</dbReference>
<keyword evidence="2 6" id="KW-0689">Ribosomal protein</keyword>
<evidence type="ECO:0000313" key="6">
    <source>
        <dbReference type="EMBL" id="PWN29140.1"/>
    </source>
</evidence>
<dbReference type="PANTHER" id="PTHR10746">
    <property type="entry name" value="50S RIBOSOMAL PROTEIN L4"/>
    <property type="match status" value="1"/>
</dbReference>
<dbReference type="NCBIfam" id="TIGR03953">
    <property type="entry name" value="rplD_bact"/>
    <property type="match status" value="1"/>
</dbReference>
<dbReference type="InterPro" id="IPR023574">
    <property type="entry name" value="Ribosomal_uL4_dom_sf"/>
</dbReference>
<feature type="region of interest" description="Disordered" evidence="5">
    <location>
        <begin position="251"/>
        <end position="270"/>
    </location>
</feature>
<evidence type="ECO:0000256" key="2">
    <source>
        <dbReference type="ARBA" id="ARBA00022980"/>
    </source>
</evidence>
<evidence type="ECO:0000313" key="7">
    <source>
        <dbReference type="Proteomes" id="UP000245884"/>
    </source>
</evidence>
<comment type="similarity">
    <text evidence="1">Belongs to the universal ribosomal protein uL4 family.</text>
</comment>
<dbReference type="SUPFAM" id="SSF52166">
    <property type="entry name" value="Ribosomal protein L4"/>
    <property type="match status" value="1"/>
</dbReference>
<evidence type="ECO:0000256" key="4">
    <source>
        <dbReference type="ARBA" id="ARBA00040565"/>
    </source>
</evidence>
<dbReference type="AlphaFoldDB" id="A0A316UV11"/>
<keyword evidence="7" id="KW-1185">Reference proteome</keyword>
<proteinExistence type="inferred from homology"/>
<feature type="region of interest" description="Disordered" evidence="5">
    <location>
        <begin position="156"/>
        <end position="181"/>
    </location>
</feature>
<dbReference type="InterPro" id="IPR002136">
    <property type="entry name" value="Ribosomal_uL4"/>
</dbReference>
<dbReference type="Pfam" id="PF00573">
    <property type="entry name" value="Ribosomal_L4"/>
    <property type="match status" value="1"/>
</dbReference>
<dbReference type="OrthoDB" id="275876at2759"/>
<evidence type="ECO:0000256" key="1">
    <source>
        <dbReference type="ARBA" id="ARBA00010528"/>
    </source>
</evidence>